<evidence type="ECO:0000256" key="5">
    <source>
        <dbReference type="SAM" id="Phobius"/>
    </source>
</evidence>
<dbReference type="InterPro" id="IPR019109">
    <property type="entry name" value="MamF_MmsF"/>
</dbReference>
<dbReference type="AlphaFoldDB" id="A0A8J7F0X2"/>
<evidence type="ECO:0000256" key="1">
    <source>
        <dbReference type="ARBA" id="ARBA00004141"/>
    </source>
</evidence>
<feature type="transmembrane region" description="Helical" evidence="5">
    <location>
        <begin position="61"/>
        <end position="81"/>
    </location>
</feature>
<comment type="subcellular location">
    <subcellularLocation>
        <location evidence="1">Membrane</location>
        <topology evidence="1">Multi-pass membrane protein</topology>
    </subcellularLocation>
</comment>
<feature type="transmembrane region" description="Helical" evidence="5">
    <location>
        <begin position="21"/>
        <end position="41"/>
    </location>
</feature>
<keyword evidence="3 5" id="KW-1133">Transmembrane helix</keyword>
<keyword evidence="7" id="KW-1185">Reference proteome</keyword>
<keyword evidence="4 5" id="KW-0472">Membrane</keyword>
<dbReference type="RefSeq" id="WP_193916603.1">
    <property type="nucleotide sequence ID" value="NZ_JADEWL010000004.1"/>
</dbReference>
<evidence type="ECO:0000256" key="2">
    <source>
        <dbReference type="ARBA" id="ARBA00022692"/>
    </source>
</evidence>
<feature type="transmembrane region" description="Helical" evidence="5">
    <location>
        <begin position="88"/>
        <end position="110"/>
    </location>
</feature>
<name>A0A8J7F0X2_9CYAN</name>
<keyword evidence="2 5" id="KW-0812">Transmembrane</keyword>
<protein>
    <submittedName>
        <fullName evidence="6">DUF4870 domain-containing protein</fullName>
    </submittedName>
</protein>
<organism evidence="6 7">
    <name type="scientific">Plectonema cf. radiosum LEGE 06105</name>
    <dbReference type="NCBI Taxonomy" id="945769"/>
    <lineage>
        <taxon>Bacteria</taxon>
        <taxon>Bacillati</taxon>
        <taxon>Cyanobacteriota</taxon>
        <taxon>Cyanophyceae</taxon>
        <taxon>Oscillatoriophycideae</taxon>
        <taxon>Oscillatoriales</taxon>
        <taxon>Microcoleaceae</taxon>
        <taxon>Plectonema</taxon>
    </lineage>
</organism>
<dbReference type="Proteomes" id="UP000620559">
    <property type="component" value="Unassembled WGS sequence"/>
</dbReference>
<dbReference type="EMBL" id="JADEWL010000004">
    <property type="protein sequence ID" value="MBE9211548.1"/>
    <property type="molecule type" value="Genomic_DNA"/>
</dbReference>
<evidence type="ECO:0000256" key="3">
    <source>
        <dbReference type="ARBA" id="ARBA00022989"/>
    </source>
</evidence>
<dbReference type="Pfam" id="PF09685">
    <property type="entry name" value="MamF_MmsF"/>
    <property type="match status" value="1"/>
</dbReference>
<comment type="caution">
    <text evidence="6">The sequence shown here is derived from an EMBL/GenBank/DDBJ whole genome shotgun (WGS) entry which is preliminary data.</text>
</comment>
<reference evidence="6" key="1">
    <citation type="submission" date="2020-10" db="EMBL/GenBank/DDBJ databases">
        <authorList>
            <person name="Castelo-Branco R."/>
            <person name="Eusebio N."/>
            <person name="Adriana R."/>
            <person name="Vieira A."/>
            <person name="Brugerolle De Fraissinette N."/>
            <person name="Rezende De Castro R."/>
            <person name="Schneider M.P."/>
            <person name="Vasconcelos V."/>
            <person name="Leao P.N."/>
        </authorList>
    </citation>
    <scope>NUCLEOTIDE SEQUENCE</scope>
    <source>
        <strain evidence="6">LEGE 06105</strain>
    </source>
</reference>
<sequence length="129" mass="14679">MQEFTYNSDKRKLLSSLCHGAIFFSTTLFSIGVPIAIYFTADDPIVKSNAKESINFHFNVWFWATIIGVPIGILIAILSFLTFGIGGILFFPVVAFGFLLHWGLTIWALLHCFSNPDEAFRYPFIFRLF</sequence>
<evidence type="ECO:0000313" key="6">
    <source>
        <dbReference type="EMBL" id="MBE9211548.1"/>
    </source>
</evidence>
<gene>
    <name evidence="6" type="ORF">IQ247_02260</name>
</gene>
<proteinExistence type="predicted"/>
<evidence type="ECO:0000313" key="7">
    <source>
        <dbReference type="Proteomes" id="UP000620559"/>
    </source>
</evidence>
<evidence type="ECO:0000256" key="4">
    <source>
        <dbReference type="ARBA" id="ARBA00023136"/>
    </source>
</evidence>
<accession>A0A8J7F0X2</accession>